<keyword evidence="2" id="KW-0129">CBS domain</keyword>
<evidence type="ECO:0000256" key="2">
    <source>
        <dbReference type="PROSITE-ProRule" id="PRU00703"/>
    </source>
</evidence>
<accession>A0ABT5ZUV6</accession>
<organism evidence="4 5">
    <name type="scientific">Streptomyces silvisoli</name>
    <dbReference type="NCBI Taxonomy" id="3034235"/>
    <lineage>
        <taxon>Bacteria</taxon>
        <taxon>Bacillati</taxon>
        <taxon>Actinomycetota</taxon>
        <taxon>Actinomycetes</taxon>
        <taxon>Kitasatosporales</taxon>
        <taxon>Streptomycetaceae</taxon>
        <taxon>Streptomyces</taxon>
    </lineage>
</organism>
<reference evidence="4 5" key="1">
    <citation type="submission" date="2023-03" db="EMBL/GenBank/DDBJ databases">
        <title>Draft genome sequence of Streptomyces sp. RB6PN23 isolated from peat swamp forest in Thailand.</title>
        <authorList>
            <person name="Klaysubun C."/>
            <person name="Duangmal K."/>
        </authorList>
    </citation>
    <scope>NUCLEOTIDE SEQUENCE [LARGE SCALE GENOMIC DNA]</scope>
    <source>
        <strain evidence="4 5">RB6PN23</strain>
    </source>
</reference>
<name>A0ABT5ZUV6_9ACTN</name>
<dbReference type="SMART" id="SM00116">
    <property type="entry name" value="CBS"/>
    <property type="match status" value="2"/>
</dbReference>
<dbReference type="Gene3D" id="3.10.580.10">
    <property type="entry name" value="CBS-domain"/>
    <property type="match status" value="1"/>
</dbReference>
<comment type="caution">
    <text evidence="4">The sequence shown here is derived from an EMBL/GenBank/DDBJ whole genome shotgun (WGS) entry which is preliminary data.</text>
</comment>
<dbReference type="PROSITE" id="PS51371">
    <property type="entry name" value="CBS"/>
    <property type="match status" value="2"/>
</dbReference>
<dbReference type="Pfam" id="PF00571">
    <property type="entry name" value="CBS"/>
    <property type="match status" value="2"/>
</dbReference>
<dbReference type="SUPFAM" id="SSF54631">
    <property type="entry name" value="CBS-domain pair"/>
    <property type="match status" value="1"/>
</dbReference>
<dbReference type="PANTHER" id="PTHR48108">
    <property type="entry name" value="CBS DOMAIN-CONTAINING PROTEIN CBSX2, CHLOROPLASTIC"/>
    <property type="match status" value="1"/>
</dbReference>
<dbReference type="InterPro" id="IPR000644">
    <property type="entry name" value="CBS_dom"/>
</dbReference>
<dbReference type="InterPro" id="IPR051462">
    <property type="entry name" value="CBS_domain-containing"/>
</dbReference>
<protein>
    <submittedName>
        <fullName evidence="4">CBS domain-containing protein</fullName>
    </submittedName>
</protein>
<keyword evidence="5" id="KW-1185">Reference proteome</keyword>
<dbReference type="Proteomes" id="UP001216579">
    <property type="component" value="Unassembled WGS sequence"/>
</dbReference>
<feature type="domain" description="CBS" evidence="3">
    <location>
        <begin position="72"/>
        <end position="128"/>
    </location>
</feature>
<feature type="domain" description="CBS" evidence="3">
    <location>
        <begin position="7"/>
        <end position="63"/>
    </location>
</feature>
<dbReference type="PANTHER" id="PTHR48108:SF34">
    <property type="entry name" value="CBS DOMAIN-CONTAINING PROTEIN YHCV"/>
    <property type="match status" value="1"/>
</dbReference>
<evidence type="ECO:0000313" key="5">
    <source>
        <dbReference type="Proteomes" id="UP001216579"/>
    </source>
</evidence>
<dbReference type="RefSeq" id="WP_276096495.1">
    <property type="nucleotide sequence ID" value="NZ_JARJBC010000028.1"/>
</dbReference>
<evidence type="ECO:0000313" key="4">
    <source>
        <dbReference type="EMBL" id="MDF3293607.1"/>
    </source>
</evidence>
<evidence type="ECO:0000256" key="1">
    <source>
        <dbReference type="ARBA" id="ARBA00022737"/>
    </source>
</evidence>
<dbReference type="EMBL" id="JARJBC010000028">
    <property type="protein sequence ID" value="MDF3293607.1"/>
    <property type="molecule type" value="Genomic_DNA"/>
</dbReference>
<sequence length="152" mass="16493">MKISDLMISPPVTVAPQASVRAAAFRMDEQSVGSVLVAEDGTLRGVLTDRDVVVRAVAPGLPTDTTTVAELMSTHPVTVDVTDSVDAAYRAFRRSGVRRLPVVDGRRLVGVLTIDDLFLDVFQRFADLLGPVSWSTLQEPPARQQHRPTVQS</sequence>
<dbReference type="InterPro" id="IPR046342">
    <property type="entry name" value="CBS_dom_sf"/>
</dbReference>
<evidence type="ECO:0000259" key="3">
    <source>
        <dbReference type="PROSITE" id="PS51371"/>
    </source>
</evidence>
<proteinExistence type="predicted"/>
<keyword evidence="1" id="KW-0677">Repeat</keyword>
<gene>
    <name evidence="4" type="ORF">P3G67_31210</name>
</gene>